<keyword evidence="2" id="KW-1185">Reference proteome</keyword>
<accession>A0A6H5G9L4</accession>
<name>A0A6H5G9L4_9HEMI</name>
<gene>
    <name evidence="1" type="ORF">NTEN_LOCUS5784</name>
</gene>
<dbReference type="AlphaFoldDB" id="A0A6H5G9L4"/>
<sequence length="170" mass="19085">MEVLRVICAPLVSLYIALVIGTDITYTFCIDFRRNSAEKFTLLSKSSRTGFPKTATNSECGLTRIYTFTIVMIPTSHGSVSDNCKGEMLESLPEQVSTNCTLEPWLHPALVLPMSVQVLLVLIRTAAGHADESRPYKCKIRVIMRETGANSFKRAMVEDEEMEDRKFSKQ</sequence>
<protein>
    <submittedName>
        <fullName evidence="1">Uncharacterized protein</fullName>
    </submittedName>
</protein>
<proteinExistence type="predicted"/>
<dbReference type="Proteomes" id="UP000479000">
    <property type="component" value="Unassembled WGS sequence"/>
</dbReference>
<evidence type="ECO:0000313" key="1">
    <source>
        <dbReference type="EMBL" id="CAA9999501.1"/>
    </source>
</evidence>
<dbReference type="EMBL" id="CADCXU010008895">
    <property type="protein sequence ID" value="CAA9999501.1"/>
    <property type="molecule type" value="Genomic_DNA"/>
</dbReference>
<organism evidence="1 2">
    <name type="scientific">Nesidiocoris tenuis</name>
    <dbReference type="NCBI Taxonomy" id="355587"/>
    <lineage>
        <taxon>Eukaryota</taxon>
        <taxon>Metazoa</taxon>
        <taxon>Ecdysozoa</taxon>
        <taxon>Arthropoda</taxon>
        <taxon>Hexapoda</taxon>
        <taxon>Insecta</taxon>
        <taxon>Pterygota</taxon>
        <taxon>Neoptera</taxon>
        <taxon>Paraneoptera</taxon>
        <taxon>Hemiptera</taxon>
        <taxon>Heteroptera</taxon>
        <taxon>Panheteroptera</taxon>
        <taxon>Cimicomorpha</taxon>
        <taxon>Miridae</taxon>
        <taxon>Dicyphina</taxon>
        <taxon>Nesidiocoris</taxon>
    </lineage>
</organism>
<evidence type="ECO:0000313" key="2">
    <source>
        <dbReference type="Proteomes" id="UP000479000"/>
    </source>
</evidence>
<reference evidence="1 2" key="1">
    <citation type="submission" date="2020-02" db="EMBL/GenBank/DDBJ databases">
        <authorList>
            <person name="Ferguson B K."/>
        </authorList>
    </citation>
    <scope>NUCLEOTIDE SEQUENCE [LARGE SCALE GENOMIC DNA]</scope>
</reference>